<feature type="region of interest" description="Disordered" evidence="1">
    <location>
        <begin position="23"/>
        <end position="50"/>
    </location>
</feature>
<sequence>MICTRGHATRVYTLGFAAPCGSLPSPESQHSGGRGGGGRARTGAMPAHSCNARTPREATAAWSGCALLTMLRSLDCQPWQVWAAGSRFNHFRGDLTRQVMNFEKCIHMWTQHHNEDTERFHHHK</sequence>
<dbReference type="EMBL" id="OX459949">
    <property type="protein sequence ID" value="CAI9155982.1"/>
    <property type="molecule type" value="Genomic_DNA"/>
</dbReference>
<evidence type="ECO:0000256" key="1">
    <source>
        <dbReference type="SAM" id="MobiDB-lite"/>
    </source>
</evidence>
<name>A0ABN8Y5Y3_RANTA</name>
<gene>
    <name evidence="2" type="ORF">MRATA1EN1_LOCUS4944</name>
</gene>
<dbReference type="Proteomes" id="UP001176941">
    <property type="component" value="Chromosome 13"/>
</dbReference>
<organism evidence="2 3">
    <name type="scientific">Rangifer tarandus platyrhynchus</name>
    <name type="common">Svalbard reindeer</name>
    <dbReference type="NCBI Taxonomy" id="3082113"/>
    <lineage>
        <taxon>Eukaryota</taxon>
        <taxon>Metazoa</taxon>
        <taxon>Chordata</taxon>
        <taxon>Craniata</taxon>
        <taxon>Vertebrata</taxon>
        <taxon>Euteleostomi</taxon>
        <taxon>Mammalia</taxon>
        <taxon>Eutheria</taxon>
        <taxon>Laurasiatheria</taxon>
        <taxon>Artiodactyla</taxon>
        <taxon>Ruminantia</taxon>
        <taxon>Pecora</taxon>
        <taxon>Cervidae</taxon>
        <taxon>Odocoileinae</taxon>
        <taxon>Rangifer</taxon>
    </lineage>
</organism>
<reference evidence="2" key="1">
    <citation type="submission" date="2023-04" db="EMBL/GenBank/DDBJ databases">
        <authorList>
            <consortium name="ELIXIR-Norway"/>
        </authorList>
    </citation>
    <scope>NUCLEOTIDE SEQUENCE [LARGE SCALE GENOMIC DNA]</scope>
</reference>
<proteinExistence type="predicted"/>
<feature type="non-terminal residue" evidence="2">
    <location>
        <position position="1"/>
    </location>
</feature>
<evidence type="ECO:0000313" key="3">
    <source>
        <dbReference type="Proteomes" id="UP001176941"/>
    </source>
</evidence>
<protein>
    <submittedName>
        <fullName evidence="2">Uncharacterized protein</fullName>
    </submittedName>
</protein>
<evidence type="ECO:0000313" key="2">
    <source>
        <dbReference type="EMBL" id="CAI9155982.1"/>
    </source>
</evidence>
<keyword evidence="3" id="KW-1185">Reference proteome</keyword>
<accession>A0ABN8Y5Y3</accession>